<keyword evidence="2" id="KW-1185">Reference proteome</keyword>
<evidence type="ECO:0000313" key="1">
    <source>
        <dbReference type="EMBL" id="KAF1991828.1"/>
    </source>
</evidence>
<reference evidence="1" key="1">
    <citation type="journal article" date="2020" name="Stud. Mycol.">
        <title>101 Dothideomycetes genomes: a test case for predicting lifestyles and emergence of pathogens.</title>
        <authorList>
            <person name="Haridas S."/>
            <person name="Albert R."/>
            <person name="Binder M."/>
            <person name="Bloem J."/>
            <person name="Labutti K."/>
            <person name="Salamov A."/>
            <person name="Andreopoulos B."/>
            <person name="Baker S."/>
            <person name="Barry K."/>
            <person name="Bills G."/>
            <person name="Bluhm B."/>
            <person name="Cannon C."/>
            <person name="Castanera R."/>
            <person name="Culley D."/>
            <person name="Daum C."/>
            <person name="Ezra D."/>
            <person name="Gonzalez J."/>
            <person name="Henrissat B."/>
            <person name="Kuo A."/>
            <person name="Liang C."/>
            <person name="Lipzen A."/>
            <person name="Lutzoni F."/>
            <person name="Magnuson J."/>
            <person name="Mondo S."/>
            <person name="Nolan M."/>
            <person name="Ohm R."/>
            <person name="Pangilinan J."/>
            <person name="Park H.-J."/>
            <person name="Ramirez L."/>
            <person name="Alfaro M."/>
            <person name="Sun H."/>
            <person name="Tritt A."/>
            <person name="Yoshinaga Y."/>
            <person name="Zwiers L.-H."/>
            <person name="Turgeon B."/>
            <person name="Goodwin S."/>
            <person name="Spatafora J."/>
            <person name="Crous P."/>
            <person name="Grigoriev I."/>
        </authorList>
    </citation>
    <scope>NUCLEOTIDE SEQUENCE</scope>
    <source>
        <strain evidence="1">CBS 113979</strain>
    </source>
</reference>
<protein>
    <submittedName>
        <fullName evidence="1">Uncharacterized protein</fullName>
    </submittedName>
</protein>
<dbReference type="EMBL" id="ML977138">
    <property type="protein sequence ID" value="KAF1991828.1"/>
    <property type="molecule type" value="Genomic_DNA"/>
</dbReference>
<organism evidence="1 2">
    <name type="scientific">Aulographum hederae CBS 113979</name>
    <dbReference type="NCBI Taxonomy" id="1176131"/>
    <lineage>
        <taxon>Eukaryota</taxon>
        <taxon>Fungi</taxon>
        <taxon>Dikarya</taxon>
        <taxon>Ascomycota</taxon>
        <taxon>Pezizomycotina</taxon>
        <taxon>Dothideomycetes</taxon>
        <taxon>Pleosporomycetidae</taxon>
        <taxon>Aulographales</taxon>
        <taxon>Aulographaceae</taxon>
    </lineage>
</organism>
<gene>
    <name evidence="1" type="ORF">K402DRAFT_70768</name>
</gene>
<name>A0A6G1HFX3_9PEZI</name>
<proteinExistence type="predicted"/>
<sequence length="119" mass="13321">MNKREKLPKSMHLSLLHVSQGQPLPSPSELRCKSCSKQMSSMLQLTTSRRPATLLSTQVLLQQSRPLVCPAWPAHPARRTNTCIASMLSISIGSFSCRSQCQMAASLWSTLQRTAQRRR</sequence>
<accession>A0A6G1HFX3</accession>
<evidence type="ECO:0000313" key="2">
    <source>
        <dbReference type="Proteomes" id="UP000800041"/>
    </source>
</evidence>
<dbReference type="Proteomes" id="UP000800041">
    <property type="component" value="Unassembled WGS sequence"/>
</dbReference>
<dbReference type="AlphaFoldDB" id="A0A6G1HFX3"/>